<protein>
    <submittedName>
        <fullName evidence="1">Uncharacterized protein</fullName>
    </submittedName>
</protein>
<name>A0A974BXC9_XENLA</name>
<sequence>MALTCKKTKTSSLRKLALNKVYCVSIVCSHCMLLHRHILLHSPVVVLSTEQELKGSIHWLHVPIAQR</sequence>
<evidence type="ECO:0000313" key="2">
    <source>
        <dbReference type="Proteomes" id="UP000694892"/>
    </source>
</evidence>
<accession>A0A974BXC9</accession>
<gene>
    <name evidence="1" type="ORF">XELAEV_18043819mg</name>
</gene>
<proteinExistence type="predicted"/>
<dbReference type="Proteomes" id="UP000694892">
    <property type="component" value="Chromosome 9_10L"/>
</dbReference>
<dbReference type="EMBL" id="CM004482">
    <property type="protein sequence ID" value="OCT62728.1"/>
    <property type="molecule type" value="Genomic_DNA"/>
</dbReference>
<reference evidence="2" key="1">
    <citation type="journal article" date="2016" name="Nature">
        <title>Genome evolution in the allotetraploid frog Xenopus laevis.</title>
        <authorList>
            <person name="Session A.M."/>
            <person name="Uno Y."/>
            <person name="Kwon T."/>
            <person name="Chapman J.A."/>
            <person name="Toyoda A."/>
            <person name="Takahashi S."/>
            <person name="Fukui A."/>
            <person name="Hikosaka A."/>
            <person name="Suzuki A."/>
            <person name="Kondo M."/>
            <person name="van Heeringen S.J."/>
            <person name="Quigley I."/>
            <person name="Heinz S."/>
            <person name="Ogino H."/>
            <person name="Ochi H."/>
            <person name="Hellsten U."/>
            <person name="Lyons J.B."/>
            <person name="Simakov O."/>
            <person name="Putnam N."/>
            <person name="Stites J."/>
            <person name="Kuroki Y."/>
            <person name="Tanaka T."/>
            <person name="Michiue T."/>
            <person name="Watanabe M."/>
            <person name="Bogdanovic O."/>
            <person name="Lister R."/>
            <person name="Georgiou G."/>
            <person name="Paranjpe S.S."/>
            <person name="van Kruijsbergen I."/>
            <person name="Shu S."/>
            <person name="Carlson J."/>
            <person name="Kinoshita T."/>
            <person name="Ohta Y."/>
            <person name="Mawaribuchi S."/>
            <person name="Jenkins J."/>
            <person name="Grimwood J."/>
            <person name="Schmutz J."/>
            <person name="Mitros T."/>
            <person name="Mozaffari S.V."/>
            <person name="Suzuki Y."/>
            <person name="Haramoto Y."/>
            <person name="Yamamoto T.S."/>
            <person name="Takagi C."/>
            <person name="Heald R."/>
            <person name="Miller K."/>
            <person name="Haudenschild C."/>
            <person name="Kitzman J."/>
            <person name="Nakayama T."/>
            <person name="Izutsu Y."/>
            <person name="Robert J."/>
            <person name="Fortriede J."/>
            <person name="Burns K."/>
            <person name="Lotay V."/>
            <person name="Karimi K."/>
            <person name="Yasuoka Y."/>
            <person name="Dichmann D.S."/>
            <person name="Flajnik M.F."/>
            <person name="Houston D.W."/>
            <person name="Shendure J."/>
            <person name="DuPasquier L."/>
            <person name="Vize P.D."/>
            <person name="Zorn A.M."/>
            <person name="Ito M."/>
            <person name="Marcotte E.M."/>
            <person name="Wallingford J.B."/>
            <person name="Ito Y."/>
            <person name="Asashima M."/>
            <person name="Ueno N."/>
            <person name="Matsuda Y."/>
            <person name="Veenstra G.J."/>
            <person name="Fujiyama A."/>
            <person name="Harland R.M."/>
            <person name="Taira M."/>
            <person name="Rokhsar D.S."/>
        </authorList>
    </citation>
    <scope>NUCLEOTIDE SEQUENCE [LARGE SCALE GENOMIC DNA]</scope>
    <source>
        <strain evidence="2">J</strain>
    </source>
</reference>
<evidence type="ECO:0000313" key="1">
    <source>
        <dbReference type="EMBL" id="OCT62728.1"/>
    </source>
</evidence>
<dbReference type="AlphaFoldDB" id="A0A974BXC9"/>
<organism evidence="1 2">
    <name type="scientific">Xenopus laevis</name>
    <name type="common">African clawed frog</name>
    <dbReference type="NCBI Taxonomy" id="8355"/>
    <lineage>
        <taxon>Eukaryota</taxon>
        <taxon>Metazoa</taxon>
        <taxon>Chordata</taxon>
        <taxon>Craniata</taxon>
        <taxon>Vertebrata</taxon>
        <taxon>Euteleostomi</taxon>
        <taxon>Amphibia</taxon>
        <taxon>Batrachia</taxon>
        <taxon>Anura</taxon>
        <taxon>Pipoidea</taxon>
        <taxon>Pipidae</taxon>
        <taxon>Xenopodinae</taxon>
        <taxon>Xenopus</taxon>
        <taxon>Xenopus</taxon>
    </lineage>
</organism>